<accession>A0A8B6WUG2</accession>
<protein>
    <submittedName>
        <fullName evidence="1">Uncharacterized protein</fullName>
    </submittedName>
</protein>
<dbReference type="EMBL" id="CP019655">
    <property type="protein sequence ID" value="AVF26818.1"/>
    <property type="molecule type" value="Genomic_DNA"/>
</dbReference>
<accession>A0A2L1UF49</accession>
<evidence type="ECO:0000313" key="4">
    <source>
        <dbReference type="Proteomes" id="UP000464330"/>
    </source>
</evidence>
<proteinExistence type="predicted"/>
<evidence type="ECO:0000313" key="1">
    <source>
        <dbReference type="EMBL" id="AVF26818.1"/>
    </source>
</evidence>
<gene>
    <name evidence="1" type="ORF">ERICIII_02682</name>
    <name evidence="2" type="ORF">ERICV_02435</name>
</gene>
<evidence type="ECO:0000313" key="3">
    <source>
        <dbReference type="Proteomes" id="UP000239833"/>
    </source>
</evidence>
<dbReference type="Proteomes" id="UP000464330">
    <property type="component" value="Chromosome"/>
</dbReference>
<sequence>MAILQNSVEKPYIFLLFPSILQVYVDGKGAR</sequence>
<evidence type="ECO:0000313" key="2">
    <source>
        <dbReference type="EMBL" id="QHZ51578.1"/>
    </source>
</evidence>
<reference evidence="1 4" key="2">
    <citation type="journal article" date="2020" name="Int. J. Med. Microbiol.">
        <title>Discovery of Paenibacillus larvae ERIC V: Phenotypic and genomic comparison to genotypes ERIC I-IV reveal different inventories of virulence factors which correlate with epidemiological prevalences of American Foulbrood.</title>
        <authorList>
            <person name="Beims H."/>
            <person name="Bunk B."/>
            <person name="Erler S."/>
            <person name="Mohr K.I."/>
            <person name="Sproer C."/>
            <person name="Pradella S."/>
            <person name="Gunther G."/>
            <person name="Rohde M."/>
            <person name="von der Ohe W."/>
            <person name="Steinert M."/>
        </authorList>
    </citation>
    <scope>NUCLEOTIDE SEQUENCE</scope>
    <source>
        <strain evidence="1">Eric_III</strain>
        <strain evidence="2">Eric_V</strain>
    </source>
</reference>
<dbReference type="AlphaFoldDB" id="A0A2L1UF49"/>
<accession>A0A6C0QT87</accession>
<organism evidence="1 3">
    <name type="scientific">Paenibacillus larvae subsp. larvae</name>
    <dbReference type="NCBI Taxonomy" id="147375"/>
    <lineage>
        <taxon>Bacteria</taxon>
        <taxon>Bacillati</taxon>
        <taxon>Bacillota</taxon>
        <taxon>Bacilli</taxon>
        <taxon>Bacillales</taxon>
        <taxon>Paenibacillaceae</taxon>
        <taxon>Paenibacillus</taxon>
    </lineage>
</organism>
<name>A0A2L1UF49_9BACL</name>
<dbReference type="EMBL" id="CP019717">
    <property type="protein sequence ID" value="QHZ51578.1"/>
    <property type="molecule type" value="Genomic_DNA"/>
</dbReference>
<dbReference type="Proteomes" id="UP000239833">
    <property type="component" value="Chromosome"/>
</dbReference>
<reference evidence="3" key="1">
    <citation type="submission" date="2017-02" db="EMBL/GenBank/DDBJ databases">
        <title>Delineation of Paenibacillus larvae strains originating from foulbrood outbreaks.</title>
        <authorList>
            <person name="Beims H."/>
            <person name="Bunk B."/>
            <person name="Sproeer C."/>
            <person name="Mohr K.I."/>
            <person name="Pradella S."/>
            <person name="Guenther G."/>
            <person name="Rohde M."/>
            <person name="von der Ohe W."/>
            <person name="Steinert M."/>
        </authorList>
    </citation>
    <scope>NUCLEOTIDE SEQUENCE [LARGE SCALE GENOMIC DNA]</scope>
    <source>
        <strain evidence="3">Eric_III</strain>
    </source>
</reference>